<name>E5XMA6_SEGRC</name>
<dbReference type="PANTHER" id="PTHR33602:SF1">
    <property type="entry name" value="REGULATORY PROTEIN RECX FAMILY PROTEIN"/>
    <property type="match status" value="1"/>
</dbReference>
<evidence type="ECO:0000259" key="8">
    <source>
        <dbReference type="Pfam" id="PF21982"/>
    </source>
</evidence>
<comment type="caution">
    <text evidence="9">The sequence shown here is derived from an EMBL/GenBank/DDBJ whole genome shotgun (WGS) entry which is preliminary data.</text>
</comment>
<dbReference type="HOGENOM" id="CLU_066607_0_2_11"/>
<comment type="function">
    <text evidence="5">Modulates RecA activity.</text>
</comment>
<proteinExistence type="inferred from homology"/>
<evidence type="ECO:0000256" key="1">
    <source>
        <dbReference type="ARBA" id="ARBA00004496"/>
    </source>
</evidence>
<dbReference type="Gene3D" id="1.10.10.10">
    <property type="entry name" value="Winged helix-like DNA-binding domain superfamily/Winged helix DNA-binding domain"/>
    <property type="match status" value="2"/>
</dbReference>
<dbReference type="Pfam" id="PF02631">
    <property type="entry name" value="RecX_HTH2"/>
    <property type="match status" value="1"/>
</dbReference>
<comment type="similarity">
    <text evidence="2 5">Belongs to the RecX family.</text>
</comment>
<dbReference type="Proteomes" id="UP000004816">
    <property type="component" value="Unassembled WGS sequence"/>
</dbReference>
<dbReference type="InterPro" id="IPR053925">
    <property type="entry name" value="RecX_HTH_3rd"/>
</dbReference>
<comment type="subcellular location">
    <subcellularLocation>
        <location evidence="1 5">Cytoplasm</location>
    </subcellularLocation>
</comment>
<feature type="domain" description="RecX first three-helical" evidence="8">
    <location>
        <begin position="2"/>
        <end position="37"/>
    </location>
</feature>
<dbReference type="STRING" id="679197.HMPREF9336_00626"/>
<gene>
    <name evidence="5" type="primary">recX</name>
    <name evidence="9" type="ORF">HMPREF9336_00626</name>
</gene>
<dbReference type="PANTHER" id="PTHR33602">
    <property type="entry name" value="REGULATORY PROTEIN RECX FAMILY PROTEIN"/>
    <property type="match status" value="1"/>
</dbReference>
<dbReference type="GO" id="GO:0006282">
    <property type="term" value="P:regulation of DNA repair"/>
    <property type="evidence" value="ECO:0007669"/>
    <property type="project" value="UniProtKB-UniRule"/>
</dbReference>
<evidence type="ECO:0000256" key="3">
    <source>
        <dbReference type="ARBA" id="ARBA00018111"/>
    </source>
</evidence>
<keyword evidence="10" id="KW-1185">Reference proteome</keyword>
<dbReference type="HAMAP" id="MF_01114">
    <property type="entry name" value="RecX"/>
    <property type="match status" value="1"/>
</dbReference>
<keyword evidence="4 5" id="KW-0963">Cytoplasm</keyword>
<reference evidence="9 10" key="1">
    <citation type="journal article" date="2011" name="Stand. Genomic Sci.">
        <title>High quality draft genome sequence of Segniliparus rugosus CDC 945(T)= (ATCC BAA-974(T)).</title>
        <authorList>
            <person name="Earl A.M."/>
            <person name="Desjardins C.A."/>
            <person name="Fitzgerald M.G."/>
            <person name="Arachchi H.M."/>
            <person name="Zeng Q."/>
            <person name="Mehta T."/>
            <person name="Griggs A."/>
            <person name="Birren B.W."/>
            <person name="Toney N.C."/>
            <person name="Carr J."/>
            <person name="Posey J."/>
            <person name="Butler W.R."/>
        </authorList>
    </citation>
    <scope>NUCLEOTIDE SEQUENCE [LARGE SCALE GENOMIC DNA]</scope>
    <source>
        <strain evidence="10">ATCC BAA-974 / DSM 45345 / CCUG 50838 / CIP 108380 / JCM 13579 / CDC 945</strain>
    </source>
</reference>
<accession>E5XMA6</accession>
<dbReference type="AlphaFoldDB" id="E5XMA6"/>
<feature type="domain" description="RecX third three-helical" evidence="7">
    <location>
        <begin position="94"/>
        <end position="141"/>
    </location>
</feature>
<organism evidence="9 10">
    <name type="scientific">Segniliparus rugosus (strain ATCC BAA-974 / DSM 45345 / CCUG 50838 / CIP 108380 / JCM 13579 / CDC 945)</name>
    <dbReference type="NCBI Taxonomy" id="679197"/>
    <lineage>
        <taxon>Bacteria</taxon>
        <taxon>Bacillati</taxon>
        <taxon>Actinomycetota</taxon>
        <taxon>Actinomycetes</taxon>
        <taxon>Mycobacteriales</taxon>
        <taxon>Segniliparaceae</taxon>
        <taxon>Segniliparus</taxon>
    </lineage>
</organism>
<sequence>MCLRLLTVRARSRAELDRKLAEKGFEEEVRAEELDRLTATGLLNDQQFAQDWVLQQHNRSGKVGAALAHGLRAHGVGEEDVRAALDQLDSEQREERARELVRRKLGRSPDAVEAADQRLVGRLVGMLARRGYDGGLALRVVRSELSALSAG</sequence>
<dbReference type="InterPro" id="IPR003783">
    <property type="entry name" value="Regulatory_RecX"/>
</dbReference>
<feature type="domain" description="RecX second three-helical" evidence="6">
    <location>
        <begin position="44"/>
        <end position="85"/>
    </location>
</feature>
<dbReference type="InterPro" id="IPR053924">
    <property type="entry name" value="RecX_HTH_2nd"/>
</dbReference>
<protein>
    <recommendedName>
        <fullName evidence="3 5">Regulatory protein RecX</fullName>
    </recommendedName>
</protein>
<dbReference type="Pfam" id="PF21981">
    <property type="entry name" value="RecX_HTH3"/>
    <property type="match status" value="1"/>
</dbReference>
<evidence type="ECO:0000256" key="4">
    <source>
        <dbReference type="ARBA" id="ARBA00022490"/>
    </source>
</evidence>
<dbReference type="GO" id="GO:0005737">
    <property type="term" value="C:cytoplasm"/>
    <property type="evidence" value="ECO:0007669"/>
    <property type="project" value="UniProtKB-SubCell"/>
</dbReference>
<dbReference type="Pfam" id="PF21982">
    <property type="entry name" value="RecX_HTH1"/>
    <property type="match status" value="1"/>
</dbReference>
<dbReference type="EMBL" id="ACZI02000003">
    <property type="protein sequence ID" value="EFV14485.2"/>
    <property type="molecule type" value="Genomic_DNA"/>
</dbReference>
<evidence type="ECO:0000259" key="6">
    <source>
        <dbReference type="Pfam" id="PF02631"/>
    </source>
</evidence>
<dbReference type="InterPro" id="IPR053926">
    <property type="entry name" value="RecX_HTH_1st"/>
</dbReference>
<evidence type="ECO:0000256" key="5">
    <source>
        <dbReference type="HAMAP-Rule" id="MF_01114"/>
    </source>
</evidence>
<dbReference type="InterPro" id="IPR036388">
    <property type="entry name" value="WH-like_DNA-bd_sf"/>
</dbReference>
<evidence type="ECO:0000256" key="2">
    <source>
        <dbReference type="ARBA" id="ARBA00009695"/>
    </source>
</evidence>
<evidence type="ECO:0000313" key="10">
    <source>
        <dbReference type="Proteomes" id="UP000004816"/>
    </source>
</evidence>
<dbReference type="eggNOG" id="COG2137">
    <property type="taxonomic scope" value="Bacteria"/>
</dbReference>
<evidence type="ECO:0000259" key="7">
    <source>
        <dbReference type="Pfam" id="PF21981"/>
    </source>
</evidence>
<evidence type="ECO:0000313" key="9">
    <source>
        <dbReference type="EMBL" id="EFV14485.2"/>
    </source>
</evidence>